<feature type="region of interest" description="Disordered" evidence="10">
    <location>
        <begin position="1369"/>
        <end position="1420"/>
    </location>
</feature>
<evidence type="ECO:0000256" key="6">
    <source>
        <dbReference type="ARBA" id="ARBA00022771"/>
    </source>
</evidence>
<feature type="compositionally biased region" description="Basic and acidic residues" evidence="10">
    <location>
        <begin position="387"/>
        <end position="396"/>
    </location>
</feature>
<dbReference type="Pfam" id="PF00621">
    <property type="entry name" value="RhoGEF"/>
    <property type="match status" value="1"/>
</dbReference>
<feature type="compositionally biased region" description="Low complexity" evidence="10">
    <location>
        <begin position="1466"/>
        <end position="1479"/>
    </location>
</feature>
<keyword evidence="4" id="KW-0344">Guanine-nucleotide releasing factor</keyword>
<feature type="compositionally biased region" description="Basic and acidic residues" evidence="10">
    <location>
        <begin position="1503"/>
        <end position="1519"/>
    </location>
</feature>
<evidence type="ECO:0000256" key="7">
    <source>
        <dbReference type="ARBA" id="ARBA00022833"/>
    </source>
</evidence>
<dbReference type="HOGENOM" id="CLU_001593_0_0_1"/>
<dbReference type="InterPro" id="IPR011993">
    <property type="entry name" value="PH-like_dom_sf"/>
</dbReference>
<dbReference type="SUPFAM" id="SSF48065">
    <property type="entry name" value="DBL homology domain (DH-domain)"/>
    <property type="match status" value="1"/>
</dbReference>
<feature type="region of interest" description="Disordered" evidence="10">
    <location>
        <begin position="1466"/>
        <end position="1527"/>
    </location>
</feature>
<evidence type="ECO:0000259" key="11">
    <source>
        <dbReference type="PROSITE" id="PS50010"/>
    </source>
</evidence>
<protein>
    <recommendedName>
        <fullName evidence="15">DH domain-containing protein</fullName>
    </recommendedName>
</protein>
<feature type="coiled-coil region" evidence="9">
    <location>
        <begin position="1249"/>
        <end position="1321"/>
    </location>
</feature>
<dbReference type="SMART" id="SM00233">
    <property type="entry name" value="PH"/>
    <property type="match status" value="1"/>
</dbReference>
<proteinExistence type="predicted"/>
<dbReference type="FunFam" id="1.20.900.10:FF:000004">
    <property type="entry name" value="Rho guanine nucleotide exchange factor 2"/>
    <property type="match status" value="1"/>
</dbReference>
<dbReference type="STRING" id="126957.T1IKF7"/>
<evidence type="ECO:0000256" key="4">
    <source>
        <dbReference type="ARBA" id="ARBA00022658"/>
    </source>
</evidence>
<feature type="domain" description="Phorbol-ester/DAG-type" evidence="12">
    <location>
        <begin position="399"/>
        <end position="447"/>
    </location>
</feature>
<dbReference type="Gene3D" id="3.30.60.20">
    <property type="match status" value="1"/>
</dbReference>
<reference evidence="14" key="1">
    <citation type="submission" date="2011-05" db="EMBL/GenBank/DDBJ databases">
        <authorList>
            <person name="Richards S.R."/>
            <person name="Qu J."/>
            <person name="Jiang H."/>
            <person name="Jhangiani S.N."/>
            <person name="Agravi P."/>
            <person name="Goodspeed R."/>
            <person name="Gross S."/>
            <person name="Mandapat C."/>
            <person name="Jackson L."/>
            <person name="Mathew T."/>
            <person name="Pu L."/>
            <person name="Thornton R."/>
            <person name="Saada N."/>
            <person name="Wilczek-Boney K.B."/>
            <person name="Lee S."/>
            <person name="Kovar C."/>
            <person name="Wu Y."/>
            <person name="Scherer S.E."/>
            <person name="Worley K.C."/>
            <person name="Muzny D.M."/>
            <person name="Gibbs R."/>
        </authorList>
    </citation>
    <scope>NUCLEOTIDE SEQUENCE</scope>
    <source>
        <strain evidence="14">Brora</strain>
    </source>
</reference>
<feature type="domain" description="DH" evidence="11">
    <location>
        <begin position="609"/>
        <end position="799"/>
    </location>
</feature>
<dbReference type="CDD" id="cd20815">
    <property type="entry name" value="C1_p190RhoGEF-like"/>
    <property type="match status" value="1"/>
</dbReference>
<comment type="subcellular location">
    <subcellularLocation>
        <location evidence="1">Cytoplasm</location>
    </subcellularLocation>
</comment>
<dbReference type="Gene3D" id="2.30.29.30">
    <property type="entry name" value="Pleckstrin-homology domain (PH domain)/Phosphotyrosine-binding domain (PTB)"/>
    <property type="match status" value="1"/>
</dbReference>
<keyword evidence="8 9" id="KW-0175">Coiled coil</keyword>
<organism evidence="13 14">
    <name type="scientific">Strigamia maritima</name>
    <name type="common">European centipede</name>
    <name type="synonym">Geophilus maritimus</name>
    <dbReference type="NCBI Taxonomy" id="126957"/>
    <lineage>
        <taxon>Eukaryota</taxon>
        <taxon>Metazoa</taxon>
        <taxon>Ecdysozoa</taxon>
        <taxon>Arthropoda</taxon>
        <taxon>Myriapoda</taxon>
        <taxon>Chilopoda</taxon>
        <taxon>Pleurostigmophora</taxon>
        <taxon>Geophilomorpha</taxon>
        <taxon>Linotaeniidae</taxon>
        <taxon>Strigamia</taxon>
    </lineage>
</organism>
<evidence type="ECO:0000256" key="3">
    <source>
        <dbReference type="ARBA" id="ARBA00022553"/>
    </source>
</evidence>
<dbReference type="PANTHER" id="PTHR13944:SF21">
    <property type="entry name" value="CYSTS, ISOFORM C"/>
    <property type="match status" value="1"/>
</dbReference>
<dbReference type="CDD" id="cd00160">
    <property type="entry name" value="RhoGEF"/>
    <property type="match status" value="1"/>
</dbReference>
<dbReference type="Proteomes" id="UP000014500">
    <property type="component" value="Unassembled WGS sequence"/>
</dbReference>
<evidence type="ECO:0000256" key="2">
    <source>
        <dbReference type="ARBA" id="ARBA00022490"/>
    </source>
</evidence>
<dbReference type="GO" id="GO:0005085">
    <property type="term" value="F:guanyl-nucleotide exchange factor activity"/>
    <property type="evidence" value="ECO:0007669"/>
    <property type="project" value="UniProtKB-KW"/>
</dbReference>
<sequence length="1527" mass="171914">MERTIDVAHLESDEDSDEDIITCYVQECTSDDDGDKVNEKMEKENEVSLNGKTREDNAGQLPSILLTVSSPVHKKMVLEDNLNRLHMLHEGIQKIRKLNLQQTLLQTFRSVSLKRLSSSCPSLVDDDEIENISVKDSEIRGDKDESRDEIKMRSACADVDTCAMKNSSLGACTSSDVKIHINDLTPRGSNERLATGPQSLATALATGCLRHLGNASQSVSNRQSLPQPNLLKLESEEGISNRLRRRSWSSTEQDEQKKIKKSLVKSQRSMSLSSLDSETDETFFDARDEVGEKTEMVAGNDSRWEKQRSLSGSSSPLHMMLTGTECASYHSLNDYGIQIHHLRIMLFIIITSLFGVKKTSHESDQEQSLSKRKKRGGSIFSRKKRGKEKEKEKDSKKTSHQFVSVCYSNSAVCDVCSKSMSNKPALHCETCLVNVHEHSCKDQILDCSRLRIFQKSASKHTLFNNSPLINITRHSSYISSPLVVVSGTGHTASPSLSMRERKVNGLLKSAQIVSSNSSKISSATSKVINEEKEVDNTDETSSMATNITELNSTSMESLDEDAVSTCTDGMDLNDVDDDPSLGLLIDEPEAWSSTIHKKILKKMKDRDIKRQENIYELIITEKHHCMTLKIMQKVFAQGMLKELQITPEMVDKIFPQLDELIEFHMLFLRKLRERQRQNNTIANIGDLVLQQFQGKYGDQMKSVYGHFCSRHKDAVSLYKDFLKSDRKFQSFIKKINQNPGFKGRSIPECILLVTQRVTKYPLLIDALIKSLKDCNKDEHTNLTEANTLVKEILNSVNAQIAEREREQRLLEVYNKIDAKSATIYRGKKFKKSDLLSSNRKLRYEGPIRLNQARGKVLEVTAIVLSDVIFFLQENNQKYAFVTQDNKAGVISLQKLLVREKAGLDSTGIYLISSNPNDPEMYELICPSRKDKKVWIQVIRSAAENCPEEDEGVPSEGEEERKMYEARTAQVRQLEEALRERDMKLAGICEEKMRIFTEMVDVAFKEEIIDTQFKYTQLIEEMQEGPETRELLLTALQEATRLASSLYSEGTNLSRSVSSVGEHQSETYVSPILPKRAETFGGFDNPNKDATNAAPKTSGLKKKFHLLKDSDGRAASLLNLASKPDSKDSSPVDTLDPFLNVKTKEVRRASGPLPSREANSDSPDQSLQSSHRSIFSSALLLTPDLAQDKNYLSVGELRPVADRDTVGELINFASTPPLVTLGKEKWAAAIQLSHYLNTLMCLFSQHFTNVESLRAQLTLAKAQIEKLGKDSSKRLRHNPQLEELRNKTEQLFQERAVWQQEYERQKEDIERERKENLRIQEQITKDQADITNQREQLYRYLEVLQRHGITLGPNMGPNVFGTLSADDRVQTETSPACHRRNASATELFPKDSGRNSPTPTPTPQAKKCGKMDSFKGRTNSAGNVAMNINKRDHFPMNLCSATNQQKAAVQTVRQQLPFKLANLAESSSSSKISSPGTSNSGTPQQKTNAASPPTADPSFLSRSLSEKRPDTKQNRVKDPESNQEIFFF</sequence>
<dbReference type="eggNOG" id="KOG3520">
    <property type="taxonomic scope" value="Eukaryota"/>
</dbReference>
<dbReference type="EMBL" id="JH430517">
    <property type="status" value="NOT_ANNOTATED_CDS"/>
    <property type="molecule type" value="Genomic_DNA"/>
</dbReference>
<feature type="region of interest" description="Disordered" evidence="10">
    <location>
        <begin position="241"/>
        <end position="262"/>
    </location>
</feature>
<dbReference type="SMART" id="SM00325">
    <property type="entry name" value="RhoGEF"/>
    <property type="match status" value="1"/>
</dbReference>
<dbReference type="InterPro" id="IPR035899">
    <property type="entry name" value="DBL_dom_sf"/>
</dbReference>
<reference evidence="13" key="2">
    <citation type="submission" date="2015-02" db="UniProtKB">
        <authorList>
            <consortium name="EnsemblMetazoa"/>
        </authorList>
    </citation>
    <scope>IDENTIFICATION</scope>
</reference>
<dbReference type="GO" id="GO:0008270">
    <property type="term" value="F:zinc ion binding"/>
    <property type="evidence" value="ECO:0007669"/>
    <property type="project" value="UniProtKB-KW"/>
</dbReference>
<evidence type="ECO:0000256" key="1">
    <source>
        <dbReference type="ARBA" id="ARBA00004496"/>
    </source>
</evidence>
<dbReference type="InterPro" id="IPR002219">
    <property type="entry name" value="PKC_DAG/PE"/>
</dbReference>
<feature type="compositionally biased region" description="Polar residues" evidence="10">
    <location>
        <begin position="1480"/>
        <end position="1490"/>
    </location>
</feature>
<dbReference type="InterPro" id="IPR000219">
    <property type="entry name" value="DH_dom"/>
</dbReference>
<feature type="compositionally biased region" description="Basic residues" evidence="10">
    <location>
        <begin position="370"/>
        <end position="386"/>
    </location>
</feature>
<evidence type="ECO:0000256" key="9">
    <source>
        <dbReference type="SAM" id="Coils"/>
    </source>
</evidence>
<dbReference type="GO" id="GO:0035023">
    <property type="term" value="P:regulation of Rho protein signal transduction"/>
    <property type="evidence" value="ECO:0007669"/>
    <property type="project" value="TreeGrafter"/>
</dbReference>
<dbReference type="EnsemblMetazoa" id="SMAR001405-RA">
    <property type="protein sequence ID" value="SMAR001405-PA"/>
    <property type="gene ID" value="SMAR001405"/>
</dbReference>
<keyword evidence="14" id="KW-1185">Reference proteome</keyword>
<keyword evidence="7" id="KW-0862">Zinc</keyword>
<feature type="region of interest" description="Disordered" evidence="10">
    <location>
        <begin position="1120"/>
        <end position="1167"/>
    </location>
</feature>
<keyword evidence="5" id="KW-0479">Metal-binding</keyword>
<evidence type="ECO:0000313" key="13">
    <source>
        <dbReference type="EnsemblMetazoa" id="SMAR001405-PA"/>
    </source>
</evidence>
<dbReference type="SUPFAM" id="SSF57889">
    <property type="entry name" value="Cysteine-rich domain"/>
    <property type="match status" value="1"/>
</dbReference>
<keyword evidence="2" id="KW-0963">Cytoplasm</keyword>
<evidence type="ECO:0000256" key="8">
    <source>
        <dbReference type="ARBA" id="ARBA00023054"/>
    </source>
</evidence>
<dbReference type="CDD" id="cd15789">
    <property type="entry name" value="PH_ARHGEF2_18_like"/>
    <property type="match status" value="1"/>
</dbReference>
<evidence type="ECO:0000259" key="12">
    <source>
        <dbReference type="PROSITE" id="PS50081"/>
    </source>
</evidence>
<dbReference type="Pfam" id="PF17838">
    <property type="entry name" value="PH_16"/>
    <property type="match status" value="1"/>
</dbReference>
<dbReference type="SUPFAM" id="SSF50729">
    <property type="entry name" value="PH domain-like"/>
    <property type="match status" value="1"/>
</dbReference>
<feature type="region of interest" description="Disordered" evidence="10">
    <location>
        <begin position="361"/>
        <end position="396"/>
    </location>
</feature>
<dbReference type="GO" id="GO:0005737">
    <property type="term" value="C:cytoplasm"/>
    <property type="evidence" value="ECO:0007669"/>
    <property type="project" value="UniProtKB-SubCell"/>
</dbReference>
<name>T1IKF7_STRMM</name>
<dbReference type="InterPro" id="IPR001849">
    <property type="entry name" value="PH_domain"/>
</dbReference>
<dbReference type="InterPro" id="IPR051632">
    <property type="entry name" value="Rho_GEF"/>
</dbReference>
<evidence type="ECO:0000256" key="10">
    <source>
        <dbReference type="SAM" id="MobiDB-lite"/>
    </source>
</evidence>
<accession>T1IKF7</accession>
<evidence type="ECO:0008006" key="15">
    <source>
        <dbReference type="Google" id="ProtNLM"/>
    </source>
</evidence>
<dbReference type="PROSITE" id="PS50010">
    <property type="entry name" value="DH_2"/>
    <property type="match status" value="1"/>
</dbReference>
<dbReference type="PhylomeDB" id="T1IKF7"/>
<dbReference type="InterPro" id="IPR041020">
    <property type="entry name" value="PH_16"/>
</dbReference>
<dbReference type="PANTHER" id="PTHR13944">
    <property type="entry name" value="AGAP007712-PA"/>
    <property type="match status" value="1"/>
</dbReference>
<dbReference type="PROSITE" id="PS50081">
    <property type="entry name" value="ZF_DAG_PE_2"/>
    <property type="match status" value="1"/>
</dbReference>
<dbReference type="InterPro" id="IPR046349">
    <property type="entry name" value="C1-like_sf"/>
</dbReference>
<evidence type="ECO:0000313" key="14">
    <source>
        <dbReference type="Proteomes" id="UP000014500"/>
    </source>
</evidence>
<dbReference type="Gene3D" id="1.20.900.10">
    <property type="entry name" value="Dbl homology (DH) domain"/>
    <property type="match status" value="1"/>
</dbReference>
<keyword evidence="3" id="KW-0597">Phosphoprotein</keyword>
<evidence type="ECO:0000256" key="5">
    <source>
        <dbReference type="ARBA" id="ARBA00022723"/>
    </source>
</evidence>
<dbReference type="SMART" id="SM00109">
    <property type="entry name" value="C1"/>
    <property type="match status" value="1"/>
</dbReference>
<keyword evidence="6" id="KW-0863">Zinc-finger</keyword>